<evidence type="ECO:0000259" key="3">
    <source>
        <dbReference type="Pfam" id="PF04446"/>
    </source>
</evidence>
<dbReference type="InterPro" id="IPR007537">
    <property type="entry name" value="tRNAHis_GuaTrfase_Thg1"/>
</dbReference>
<evidence type="ECO:0000313" key="4">
    <source>
        <dbReference type="EMBL" id="KAF1945347.1"/>
    </source>
</evidence>
<dbReference type="GO" id="GO:0006400">
    <property type="term" value="P:tRNA modification"/>
    <property type="evidence" value="ECO:0007669"/>
    <property type="project" value="InterPro"/>
</dbReference>
<accession>A0A6A5T8S9</accession>
<dbReference type="Pfam" id="PF04446">
    <property type="entry name" value="Thg1"/>
    <property type="match status" value="1"/>
</dbReference>
<reference evidence="4" key="1">
    <citation type="journal article" date="2020" name="Stud. Mycol.">
        <title>101 Dothideomycetes genomes: a test case for predicting lifestyles and emergence of pathogens.</title>
        <authorList>
            <person name="Haridas S."/>
            <person name="Albert R."/>
            <person name="Binder M."/>
            <person name="Bloem J."/>
            <person name="Labutti K."/>
            <person name="Salamov A."/>
            <person name="Andreopoulos B."/>
            <person name="Baker S."/>
            <person name="Barry K."/>
            <person name="Bills G."/>
            <person name="Bluhm B."/>
            <person name="Cannon C."/>
            <person name="Castanera R."/>
            <person name="Culley D."/>
            <person name="Daum C."/>
            <person name="Ezra D."/>
            <person name="Gonzalez J."/>
            <person name="Henrissat B."/>
            <person name="Kuo A."/>
            <person name="Liang C."/>
            <person name="Lipzen A."/>
            <person name="Lutzoni F."/>
            <person name="Magnuson J."/>
            <person name="Mondo S."/>
            <person name="Nolan M."/>
            <person name="Ohm R."/>
            <person name="Pangilinan J."/>
            <person name="Park H.-J."/>
            <person name="Ramirez L."/>
            <person name="Alfaro M."/>
            <person name="Sun H."/>
            <person name="Tritt A."/>
            <person name="Yoshinaga Y."/>
            <person name="Zwiers L.-H."/>
            <person name="Turgeon B."/>
            <person name="Goodwin S."/>
            <person name="Spatafora J."/>
            <person name="Crous P."/>
            <person name="Grigoriev I."/>
        </authorList>
    </citation>
    <scope>NUCLEOTIDE SEQUENCE</scope>
    <source>
        <strain evidence="4">CBS 161.51</strain>
    </source>
</reference>
<dbReference type="InterPro" id="IPR038469">
    <property type="entry name" value="tRNAHis_GuaTrfase_Thg1_sf"/>
</dbReference>
<organism evidence="4 5">
    <name type="scientific">Clathrospora elynae</name>
    <dbReference type="NCBI Taxonomy" id="706981"/>
    <lineage>
        <taxon>Eukaryota</taxon>
        <taxon>Fungi</taxon>
        <taxon>Dikarya</taxon>
        <taxon>Ascomycota</taxon>
        <taxon>Pezizomycotina</taxon>
        <taxon>Dothideomycetes</taxon>
        <taxon>Pleosporomycetidae</taxon>
        <taxon>Pleosporales</taxon>
        <taxon>Diademaceae</taxon>
        <taxon>Clathrospora</taxon>
    </lineage>
</organism>
<feature type="domain" description="tRNAHis guanylyltransferase catalytic" evidence="3">
    <location>
        <begin position="25"/>
        <end position="164"/>
    </location>
</feature>
<dbReference type="GO" id="GO:0000287">
    <property type="term" value="F:magnesium ion binding"/>
    <property type="evidence" value="ECO:0007669"/>
    <property type="project" value="InterPro"/>
</dbReference>
<dbReference type="InterPro" id="IPR024956">
    <property type="entry name" value="tRNAHis_GuaTrfase_cat"/>
</dbReference>
<protein>
    <recommendedName>
        <fullName evidence="1">tRNA(His) guanylyltransferase</fullName>
    </recommendedName>
    <alternativeName>
        <fullName evidence="2">tRNA-histidine guanylyltransferase</fullName>
    </alternativeName>
</protein>
<gene>
    <name evidence="4" type="ORF">EJ02DRAFT_451646</name>
</gene>
<dbReference type="OrthoDB" id="5959761at2759"/>
<keyword evidence="5" id="KW-1185">Reference proteome</keyword>
<proteinExistence type="predicted"/>
<dbReference type="PANTHER" id="PTHR12729">
    <property type="entry name" value="TRNA(HIS) GUANYLYLTRANSFERASE-RELATED"/>
    <property type="match status" value="1"/>
</dbReference>
<evidence type="ECO:0000256" key="1">
    <source>
        <dbReference type="ARBA" id="ARBA00015443"/>
    </source>
</evidence>
<dbReference type="EMBL" id="ML976010">
    <property type="protein sequence ID" value="KAF1945347.1"/>
    <property type="molecule type" value="Genomic_DNA"/>
</dbReference>
<evidence type="ECO:0000256" key="2">
    <source>
        <dbReference type="ARBA" id="ARBA00032480"/>
    </source>
</evidence>
<dbReference type="Gene3D" id="3.30.70.3000">
    <property type="match status" value="1"/>
</dbReference>
<dbReference type="GO" id="GO:0008193">
    <property type="term" value="F:tRNA guanylyltransferase activity"/>
    <property type="evidence" value="ECO:0007669"/>
    <property type="project" value="InterPro"/>
</dbReference>
<evidence type="ECO:0000313" key="5">
    <source>
        <dbReference type="Proteomes" id="UP000800038"/>
    </source>
</evidence>
<dbReference type="AlphaFoldDB" id="A0A6A5T8S9"/>
<dbReference type="PANTHER" id="PTHR12729:SF1">
    <property type="entry name" value="TRNAHIS GUANYLYLTRANSFERASE CATALYTIC DOMAIN-CONTAINING PROTEIN"/>
    <property type="match status" value="1"/>
</dbReference>
<dbReference type="Proteomes" id="UP000800038">
    <property type="component" value="Unassembled WGS sequence"/>
</dbReference>
<name>A0A6A5T8S9_9PLEO</name>
<sequence>MQSFPNPDESDTTPPQTAKPLSLADRMKQYESNFDFTLPLDTPIILRLDGHGFSRFTAHFDRPFDQRIHDAMISTCADLLHFFTKATIAYTQSDEITLVFPAGVQSFNERVQKLASLGASYCSVRFNKHLAGCLERMPEPPLKGMGEVEVLGTAYFDARFFAVPSIEEALNNLLWRCRTDAVRNAVSAFARTMYSTKEMHGRRTQELMDMMKEKGVRFEEAVPKWAIEGCLMKREQYEHEGVNLKTGHEEKTLRTRMRVEERGVRVFSEEGLRLVTEKFL</sequence>